<evidence type="ECO:0000313" key="2">
    <source>
        <dbReference type="Proteomes" id="UP000720344"/>
    </source>
</evidence>
<dbReference type="EMBL" id="JAATWB010000001">
    <property type="protein sequence ID" value="NJA88262.1"/>
    <property type="molecule type" value="Genomic_DNA"/>
</dbReference>
<proteinExistence type="predicted"/>
<organism evidence="1 2">
    <name type="scientific">Rhodocyclus gracilis</name>
    <dbReference type="NCBI Taxonomy" id="2929842"/>
    <lineage>
        <taxon>Bacteria</taxon>
        <taxon>Pseudomonadati</taxon>
        <taxon>Pseudomonadota</taxon>
        <taxon>Betaproteobacteria</taxon>
        <taxon>Rhodocyclales</taxon>
        <taxon>Rhodocyclaceae</taxon>
        <taxon>Rhodocyclus</taxon>
    </lineage>
</organism>
<reference evidence="2" key="1">
    <citation type="submission" date="2020-03" db="EMBL/GenBank/DDBJ databases">
        <title>Whole-genome sequence of the purple nonsulfur bacterium Rhodocyclus tenuis DSM112.</title>
        <authorList>
            <person name="Kyndt J.A."/>
            <person name="Meyer T.E."/>
        </authorList>
    </citation>
    <scope>NUCLEOTIDE SEQUENCE [LARGE SCALE GENOMIC DNA]</scope>
    <source>
        <strain evidence="2">DSM 112</strain>
    </source>
</reference>
<name>A0ABX0WF51_9RHOO</name>
<keyword evidence="2" id="KW-1185">Reference proteome</keyword>
<dbReference type="RefSeq" id="WP_167680829.1">
    <property type="nucleotide sequence ID" value="NZ_JAATWB010000001.1"/>
</dbReference>
<dbReference type="InterPro" id="IPR046901">
    <property type="entry name" value="ABC-3C_MC5"/>
</dbReference>
<protein>
    <submittedName>
        <fullName evidence="1">Uncharacterized protein</fullName>
    </submittedName>
</protein>
<evidence type="ECO:0000313" key="1">
    <source>
        <dbReference type="EMBL" id="NJA88262.1"/>
    </source>
</evidence>
<dbReference type="Pfam" id="PF20291">
    <property type="entry name" value="MC5"/>
    <property type="match status" value="1"/>
</dbReference>
<sequence>MLIYHPGFDAYHCVFRMLAICEKLGDLEIEKARLLDFYLLYPALVAKMKLPRLLRPIARDAAAVANVYHDPGSPATMFRDMRHIQEAALRCIAAAGLIDVKRYENGFVTRTDVVVPDAIKGKITLFLASRQPISEFVLKELAAIPLGGSEGLKHRSQLMDHKYDFV</sequence>
<gene>
    <name evidence="1" type="ORF">HCX48_03365</name>
</gene>
<accession>A0ABX0WF51</accession>
<dbReference type="Proteomes" id="UP000720344">
    <property type="component" value="Unassembled WGS sequence"/>
</dbReference>
<comment type="caution">
    <text evidence="1">The sequence shown here is derived from an EMBL/GenBank/DDBJ whole genome shotgun (WGS) entry which is preliminary data.</text>
</comment>